<reference evidence="2 3" key="1">
    <citation type="submission" date="2019-11" db="EMBL/GenBank/DDBJ databases">
        <title>Pedobacter sp. HMF7056 Genome sequencing and assembly.</title>
        <authorList>
            <person name="Kang H."/>
            <person name="Kim H."/>
            <person name="Joh K."/>
        </authorList>
    </citation>
    <scope>NUCLEOTIDE SEQUENCE [LARGE SCALE GENOMIC DNA]</scope>
    <source>
        <strain evidence="2 3">HMF7056</strain>
    </source>
</reference>
<dbReference type="AlphaFoldDB" id="A0A7K1XVP5"/>
<accession>A0A7K1XVP5</accession>
<dbReference type="RefSeq" id="WP_160906084.1">
    <property type="nucleotide sequence ID" value="NZ_WVHS01000002.1"/>
</dbReference>
<protein>
    <recommendedName>
        <fullName evidence="4">Glycoside hydrolase family 65</fullName>
    </recommendedName>
</protein>
<evidence type="ECO:0000313" key="3">
    <source>
        <dbReference type="Proteomes" id="UP000451233"/>
    </source>
</evidence>
<keyword evidence="1" id="KW-0732">Signal</keyword>
<dbReference type="EMBL" id="WVHS01000002">
    <property type="protein sequence ID" value="MXV15063.1"/>
    <property type="molecule type" value="Genomic_DNA"/>
</dbReference>
<dbReference type="SUPFAM" id="SSF48208">
    <property type="entry name" value="Six-hairpin glycosidases"/>
    <property type="match status" value="1"/>
</dbReference>
<evidence type="ECO:0000313" key="2">
    <source>
        <dbReference type="EMBL" id="MXV15063.1"/>
    </source>
</evidence>
<organism evidence="2 3">
    <name type="scientific">Hufsiella ginkgonis</name>
    <dbReference type="NCBI Taxonomy" id="2695274"/>
    <lineage>
        <taxon>Bacteria</taxon>
        <taxon>Pseudomonadati</taxon>
        <taxon>Bacteroidota</taxon>
        <taxon>Sphingobacteriia</taxon>
        <taxon>Sphingobacteriales</taxon>
        <taxon>Sphingobacteriaceae</taxon>
        <taxon>Hufsiella</taxon>
    </lineage>
</organism>
<dbReference type="GO" id="GO:0005975">
    <property type="term" value="P:carbohydrate metabolic process"/>
    <property type="evidence" value="ECO:0007669"/>
    <property type="project" value="InterPro"/>
</dbReference>
<gene>
    <name evidence="2" type="ORF">GS398_07110</name>
</gene>
<feature type="chain" id="PRO_5029521388" description="Glycoside hydrolase family 65" evidence="1">
    <location>
        <begin position="22"/>
        <end position="712"/>
    </location>
</feature>
<dbReference type="Proteomes" id="UP000451233">
    <property type="component" value="Unassembled WGS sequence"/>
</dbReference>
<comment type="caution">
    <text evidence="2">The sequence shown here is derived from an EMBL/GenBank/DDBJ whole genome shotgun (WGS) entry which is preliminary data.</text>
</comment>
<name>A0A7K1XVP5_9SPHI</name>
<dbReference type="InterPro" id="IPR012341">
    <property type="entry name" value="6hp_glycosidase-like_sf"/>
</dbReference>
<evidence type="ECO:0008006" key="4">
    <source>
        <dbReference type="Google" id="ProtNLM"/>
    </source>
</evidence>
<keyword evidence="3" id="KW-1185">Reference proteome</keyword>
<evidence type="ECO:0000256" key="1">
    <source>
        <dbReference type="SAM" id="SignalP"/>
    </source>
</evidence>
<feature type="signal peptide" evidence="1">
    <location>
        <begin position="1"/>
        <end position="21"/>
    </location>
</feature>
<dbReference type="Gene3D" id="1.50.10.10">
    <property type="match status" value="1"/>
</dbReference>
<dbReference type="InterPro" id="IPR008928">
    <property type="entry name" value="6-hairpin_glycosidase_sf"/>
</dbReference>
<sequence>MTCRFLYTFILSILFVNSSSAQKIDRRAVVLRHKVILSRPDTLASLTVGNGKFAFTVDVTGLQTFPEYYTHGVPLGTQSEWGWHSFPNKNNYLVSETLKDYDFNNLGPAGYAVQFKENGRNQQAVNYYRQNPHRLQLGNVGFLITKQDGSVAAPGDLREIHQELDPWTGEITSIFTVEGISVKVVTCGHAGQDVVGVKVVSALIGLKRLKVRFRFPYPTDQFADMGTNYARAADHRTKLNMISATRALFERTLDQDHYYVSGNWGQPVTAASPAPHEFVFTASNGSELDFSFGFSPVKPVAKTPVFAQVKLSSNAGWRQFWQSGGAIDLAGSTDPRANELERRIVLSEYLTRVQCAGSFPPQETGLTYNSWYGKPHMEMYWWHAAHYALWGRTALLEKGMQWYFKAYDGALAIAKRQGYKGVRWQKMTDHQGGEAPSSVGSFLIWQQPHVIYQAELVYRNNPSKTVLEKYRKLVFATADFMASFPTYDKANDRYNLGKGIIPAQECYNPGETFNSPYELAYWKWALQAAQKWRTRLGLAKEPAWQKVIDKLAKLSVKDGLYRAAESVEDSYSPDSKFTIDHPAVLAAFASLPANNMVDPLIMRSTYETVDMTWHWDHTWGWDFPLIAMTATRLNLPEKAIDGLFKNVTTNTYLPNGHNYQTDRLTIYLPGNGGLLSAIALMCAGSDDNKTRTPGFPKNGKWKVKWEGLKPMP</sequence>
<proteinExistence type="predicted"/>